<dbReference type="SUPFAM" id="SSF55816">
    <property type="entry name" value="5'-nucleotidase (syn. UDP-sugar hydrolase), C-terminal domain"/>
    <property type="match status" value="1"/>
</dbReference>
<evidence type="ECO:0000256" key="9">
    <source>
        <dbReference type="ARBA" id="ARBA00022801"/>
    </source>
</evidence>
<gene>
    <name evidence="14" type="primary">cpdB</name>
    <name evidence="14" type="ORF">MPL1032_190363</name>
</gene>
<dbReference type="Pfam" id="PF02872">
    <property type="entry name" value="5_nucleotid_C"/>
    <property type="match status" value="1"/>
</dbReference>
<evidence type="ECO:0000259" key="12">
    <source>
        <dbReference type="Pfam" id="PF00149"/>
    </source>
</evidence>
<comment type="cofactor">
    <cofactor evidence="3">
        <name>a divalent metal cation</name>
        <dbReference type="ChEBI" id="CHEBI:60240"/>
    </cofactor>
</comment>
<comment type="catalytic activity">
    <reaction evidence="1">
        <text>a ribonucleoside 3'-phosphate + H2O = a ribonucleoside + phosphate</text>
        <dbReference type="Rhea" id="RHEA:10144"/>
        <dbReference type="ChEBI" id="CHEBI:13197"/>
        <dbReference type="ChEBI" id="CHEBI:15377"/>
        <dbReference type="ChEBI" id="CHEBI:18254"/>
        <dbReference type="ChEBI" id="CHEBI:43474"/>
        <dbReference type="EC" id="3.1.3.6"/>
    </reaction>
</comment>
<dbReference type="Gene3D" id="3.60.21.10">
    <property type="match status" value="1"/>
</dbReference>
<feature type="chain" id="PRO_5005393139" evidence="11">
    <location>
        <begin position="37"/>
        <end position="662"/>
    </location>
</feature>
<keyword evidence="10" id="KW-0511">Multifunctional enzyme</keyword>
<name>A0A0K2VW73_MESPL</name>
<dbReference type="PROSITE" id="PS00786">
    <property type="entry name" value="5_NUCLEOTIDASE_2"/>
    <property type="match status" value="1"/>
</dbReference>
<feature type="signal peptide" evidence="11">
    <location>
        <begin position="1"/>
        <end position="36"/>
    </location>
</feature>
<evidence type="ECO:0000256" key="11">
    <source>
        <dbReference type="RuleBase" id="RU362119"/>
    </source>
</evidence>
<dbReference type="InterPro" id="IPR008334">
    <property type="entry name" value="5'-Nucleotdase_C"/>
</dbReference>
<dbReference type="GO" id="GO:0008254">
    <property type="term" value="F:3'-nucleotidase activity"/>
    <property type="evidence" value="ECO:0007669"/>
    <property type="project" value="UniProtKB-EC"/>
</dbReference>
<dbReference type="GO" id="GO:0008663">
    <property type="term" value="F:2',3'-cyclic-nucleotide 2'-phosphodiesterase activity"/>
    <property type="evidence" value="ECO:0007669"/>
    <property type="project" value="UniProtKB-EC"/>
</dbReference>
<keyword evidence="6" id="KW-0479">Metal-binding</keyword>
<keyword evidence="9 11" id="KW-0378">Hydrolase</keyword>
<dbReference type="AlphaFoldDB" id="A0A0K2VW73"/>
<keyword evidence="7 11" id="KW-0732">Signal</keyword>
<evidence type="ECO:0000313" key="15">
    <source>
        <dbReference type="Proteomes" id="UP000182888"/>
    </source>
</evidence>
<dbReference type="PROSITE" id="PS51318">
    <property type="entry name" value="TAT"/>
    <property type="match status" value="1"/>
</dbReference>
<evidence type="ECO:0000256" key="7">
    <source>
        <dbReference type="ARBA" id="ARBA00022729"/>
    </source>
</evidence>
<dbReference type="GO" id="GO:0009166">
    <property type="term" value="P:nucleotide catabolic process"/>
    <property type="evidence" value="ECO:0007669"/>
    <property type="project" value="InterPro"/>
</dbReference>
<dbReference type="EC" id="3.1.4.16" evidence="14"/>
<dbReference type="CDD" id="cd07410">
    <property type="entry name" value="MPP_CpdB_N"/>
    <property type="match status" value="1"/>
</dbReference>
<dbReference type="Pfam" id="PF00149">
    <property type="entry name" value="Metallophos"/>
    <property type="match status" value="1"/>
</dbReference>
<comment type="subcellular location">
    <subcellularLocation>
        <location evidence="4">Cell envelope</location>
    </subcellularLocation>
</comment>
<dbReference type="PANTHER" id="PTHR11575">
    <property type="entry name" value="5'-NUCLEOTIDASE-RELATED"/>
    <property type="match status" value="1"/>
</dbReference>
<dbReference type="InterPro" id="IPR041827">
    <property type="entry name" value="CpdB_N"/>
</dbReference>
<dbReference type="InterPro" id="IPR029052">
    <property type="entry name" value="Metallo-depent_PP-like"/>
</dbReference>
<dbReference type="PRINTS" id="PR01607">
    <property type="entry name" value="APYRASEFAMLY"/>
</dbReference>
<protein>
    <submittedName>
        <fullName evidence="14">2':3'-cyclic-nucleotide 2'-phosphodiesterase</fullName>
        <ecNumber evidence="14">3.1.4.16</ecNumber>
    </submittedName>
</protein>
<dbReference type="SUPFAM" id="SSF56300">
    <property type="entry name" value="Metallo-dependent phosphatases"/>
    <property type="match status" value="1"/>
</dbReference>
<dbReference type="PANTHER" id="PTHR11575:SF6">
    <property type="entry name" value="2',3'-CYCLIC-NUCLEOTIDE 2'-PHOSPHODIESTERASE_3'-NUCLEOTIDASE"/>
    <property type="match status" value="1"/>
</dbReference>
<accession>A0A0K2VW73</accession>
<evidence type="ECO:0000259" key="13">
    <source>
        <dbReference type="Pfam" id="PF02872"/>
    </source>
</evidence>
<dbReference type="GO" id="GO:0000166">
    <property type="term" value="F:nucleotide binding"/>
    <property type="evidence" value="ECO:0007669"/>
    <property type="project" value="UniProtKB-KW"/>
</dbReference>
<feature type="domain" description="5'-Nucleotidase C-terminal" evidence="13">
    <location>
        <begin position="400"/>
        <end position="578"/>
    </location>
</feature>
<evidence type="ECO:0000256" key="1">
    <source>
        <dbReference type="ARBA" id="ARBA00000527"/>
    </source>
</evidence>
<evidence type="ECO:0000256" key="2">
    <source>
        <dbReference type="ARBA" id="ARBA00001730"/>
    </source>
</evidence>
<dbReference type="InterPro" id="IPR006311">
    <property type="entry name" value="TAT_signal"/>
</dbReference>
<dbReference type="NCBIfam" id="NF006938">
    <property type="entry name" value="PRK09420.1"/>
    <property type="match status" value="1"/>
</dbReference>
<evidence type="ECO:0000256" key="5">
    <source>
        <dbReference type="ARBA" id="ARBA00006654"/>
    </source>
</evidence>
<evidence type="ECO:0000256" key="10">
    <source>
        <dbReference type="ARBA" id="ARBA00023268"/>
    </source>
</evidence>
<organism evidence="14 15">
    <name type="scientific">Mesorhizobium plurifarium</name>
    <dbReference type="NCBI Taxonomy" id="69974"/>
    <lineage>
        <taxon>Bacteria</taxon>
        <taxon>Pseudomonadati</taxon>
        <taxon>Pseudomonadota</taxon>
        <taxon>Alphaproteobacteria</taxon>
        <taxon>Hyphomicrobiales</taxon>
        <taxon>Phyllobacteriaceae</taxon>
        <taxon>Mesorhizobium</taxon>
    </lineage>
</organism>
<dbReference type="EMBL" id="CCND01000011">
    <property type="protein sequence ID" value="CDX54989.1"/>
    <property type="molecule type" value="Genomic_DNA"/>
</dbReference>
<comment type="catalytic activity">
    <reaction evidence="2">
        <text>a nucleoside 2',3'-cyclic phosphate + H2O = a nucleoside 3'-phosphate + H(+)</text>
        <dbReference type="Rhea" id="RHEA:19621"/>
        <dbReference type="ChEBI" id="CHEBI:15377"/>
        <dbReference type="ChEBI" id="CHEBI:15378"/>
        <dbReference type="ChEBI" id="CHEBI:66949"/>
        <dbReference type="ChEBI" id="CHEBI:66954"/>
        <dbReference type="EC" id="3.1.4.16"/>
    </reaction>
</comment>
<dbReference type="GO" id="GO:0030288">
    <property type="term" value="C:outer membrane-bounded periplasmic space"/>
    <property type="evidence" value="ECO:0007669"/>
    <property type="project" value="TreeGrafter"/>
</dbReference>
<sequence>MSRPPVSQSQFSRREFLAGAAAGGALIMLHPFSARAAANQAHLRIMETTDIHVNLLPYDYYADKANDTMGLSRTASLIDAVRKEAANSMLIDNGDLLQGSPMGDYVAYERGMKDGDLHPIMKGMNLLGYECSTLGNHEFNYGLSFLDKVLAGANFPFVCANLIRGTTPAGNPRDDKLHLKPYVILDRKIKDGSGAEQPIRIGVIGFVPPQIMVWDLKNLEGNVQTRDIVEAARAWVPQIREEGADIVIALSHSGIDIKQGDKMENASFFVAGVEGIDAVFTGHQHLVFPGKKDFQALAGVDTEKGTLQGKPAVMGGFWGSHMGLIDLLLERDGSKWRVVSATSEARPIYERVDNKNKAKVGDDKRIIAALEQDHQATLAYVRRPVGKTSAPLYSYFALVADDPSVQIVNQAQTWYLKDILKSTEWKDVPLLSAAAPFKAGGRNGADYYTDVPVGDIAIKNVADLYLYPNTVRAVEITGGEVKEWLEMSAGIFNHIEPGKADQPLINTDFPSYNFDVIDGVTYRIDLSQPPKYDAKGGLANAGSNRIVDLKFDGKAIDPAAKFVVATNNYRAGGGGNFPDINASKIIYEAPDTNRDVIVRYVVSEGTINPSADDNWSFAPLPGASVVFETGPRAKDFIAEVKSLRIESAGEGEAGFARYRITL</sequence>
<dbReference type="InterPro" id="IPR006146">
    <property type="entry name" value="5'-Nucleotdase_CS"/>
</dbReference>
<evidence type="ECO:0000256" key="8">
    <source>
        <dbReference type="ARBA" id="ARBA00022741"/>
    </source>
</evidence>
<dbReference type="InterPro" id="IPR004843">
    <property type="entry name" value="Calcineurin-like_PHP"/>
</dbReference>
<dbReference type="GO" id="GO:0046872">
    <property type="term" value="F:metal ion binding"/>
    <property type="evidence" value="ECO:0007669"/>
    <property type="project" value="UniProtKB-KW"/>
</dbReference>
<feature type="domain" description="Calcineurin-like phosphoesterase" evidence="12">
    <location>
        <begin position="43"/>
        <end position="285"/>
    </location>
</feature>
<evidence type="ECO:0000313" key="14">
    <source>
        <dbReference type="EMBL" id="CDX54989.1"/>
    </source>
</evidence>
<evidence type="ECO:0000256" key="4">
    <source>
        <dbReference type="ARBA" id="ARBA00004196"/>
    </source>
</evidence>
<dbReference type="Gene3D" id="3.90.780.10">
    <property type="entry name" value="5'-Nucleotidase, C-terminal domain"/>
    <property type="match status" value="1"/>
</dbReference>
<keyword evidence="8 11" id="KW-0547">Nucleotide-binding</keyword>
<dbReference type="Proteomes" id="UP000182888">
    <property type="component" value="Unassembled WGS sequence"/>
</dbReference>
<reference evidence="15" key="1">
    <citation type="submission" date="2014-08" db="EMBL/GenBank/DDBJ databases">
        <authorList>
            <person name="Edwards T."/>
        </authorList>
    </citation>
    <scope>NUCLEOTIDE SEQUENCE [LARGE SCALE GENOMIC DNA]</scope>
</reference>
<dbReference type="InterPro" id="IPR006179">
    <property type="entry name" value="5_nucleotidase/apyrase"/>
</dbReference>
<evidence type="ECO:0000256" key="6">
    <source>
        <dbReference type="ARBA" id="ARBA00022723"/>
    </source>
</evidence>
<proteinExistence type="inferred from homology"/>
<comment type="similarity">
    <text evidence="5 11">Belongs to the 5'-nucleotidase family.</text>
</comment>
<dbReference type="InterPro" id="IPR036907">
    <property type="entry name" value="5'-Nucleotdase_C_sf"/>
</dbReference>
<evidence type="ECO:0000256" key="3">
    <source>
        <dbReference type="ARBA" id="ARBA00001968"/>
    </source>
</evidence>